<accession>A0A8J6YZS6</accession>
<comment type="caution">
    <text evidence="1">The sequence shown here is derived from an EMBL/GenBank/DDBJ whole genome shotgun (WGS) entry which is preliminary data.</text>
</comment>
<evidence type="ECO:0000313" key="1">
    <source>
        <dbReference type="EMBL" id="MBE3638991.1"/>
    </source>
</evidence>
<dbReference type="InterPro" id="IPR038444">
    <property type="entry name" value="DUF465_sf"/>
</dbReference>
<dbReference type="EMBL" id="JACVXA010000036">
    <property type="protein sequence ID" value="MBE3638991.1"/>
    <property type="molecule type" value="Genomic_DNA"/>
</dbReference>
<dbReference type="Pfam" id="PF04325">
    <property type="entry name" value="DUF465"/>
    <property type="match status" value="1"/>
</dbReference>
<dbReference type="RefSeq" id="WP_193183192.1">
    <property type="nucleotide sequence ID" value="NZ_JACVXA010000036.1"/>
</dbReference>
<dbReference type="Proteomes" id="UP000609121">
    <property type="component" value="Unassembled WGS sequence"/>
</dbReference>
<gene>
    <name evidence="1" type="ORF">ICN82_12335</name>
</gene>
<keyword evidence="2" id="KW-1185">Reference proteome</keyword>
<reference evidence="1" key="1">
    <citation type="submission" date="2020-09" db="EMBL/GenBank/DDBJ databases">
        <title>A novel bacterium of genus Mangrovicoccus, isolated from South China Sea.</title>
        <authorList>
            <person name="Huang H."/>
            <person name="Mo K."/>
            <person name="Hu Y."/>
        </authorList>
    </citation>
    <scope>NUCLEOTIDE SEQUENCE</scope>
    <source>
        <strain evidence="1">HB182678</strain>
    </source>
</reference>
<organism evidence="1 2">
    <name type="scientific">Mangrovicoccus algicola</name>
    <dbReference type="NCBI Taxonomy" id="2771008"/>
    <lineage>
        <taxon>Bacteria</taxon>
        <taxon>Pseudomonadati</taxon>
        <taxon>Pseudomonadota</taxon>
        <taxon>Alphaproteobacteria</taxon>
        <taxon>Rhodobacterales</taxon>
        <taxon>Paracoccaceae</taxon>
        <taxon>Mangrovicoccus</taxon>
    </lineage>
</organism>
<dbReference type="AlphaFoldDB" id="A0A8J6YZS6"/>
<sequence length="84" mass="9672">MTHVPHALAEEFPDRIEALRRLRQSDAHVARLTEDYTEINDILHRVDCNLQPMCDVEALRLRRARVALKDELARMLDRAPAATA</sequence>
<name>A0A8J6YZS6_9RHOB</name>
<proteinExistence type="predicted"/>
<protein>
    <submittedName>
        <fullName evidence="1">DUF465 domain-containing protein</fullName>
    </submittedName>
</protein>
<dbReference type="Gene3D" id="6.10.280.50">
    <property type="match status" value="1"/>
</dbReference>
<evidence type="ECO:0000313" key="2">
    <source>
        <dbReference type="Proteomes" id="UP000609121"/>
    </source>
</evidence>
<dbReference type="InterPro" id="IPR007420">
    <property type="entry name" value="DUF465"/>
</dbReference>